<dbReference type="AlphaFoldDB" id="A0A4C1SEQ9"/>
<dbReference type="GO" id="GO:0016301">
    <property type="term" value="F:kinase activity"/>
    <property type="evidence" value="ECO:0007669"/>
    <property type="project" value="UniProtKB-KW"/>
</dbReference>
<dbReference type="Gene3D" id="3.30.420.40">
    <property type="match status" value="1"/>
</dbReference>
<comment type="similarity">
    <text evidence="1">Belongs to the FGGY kinase family.</text>
</comment>
<organism evidence="5 6">
    <name type="scientific">Eumeta variegata</name>
    <name type="common">Bagworm moth</name>
    <name type="synonym">Eumeta japonica</name>
    <dbReference type="NCBI Taxonomy" id="151549"/>
    <lineage>
        <taxon>Eukaryota</taxon>
        <taxon>Metazoa</taxon>
        <taxon>Ecdysozoa</taxon>
        <taxon>Arthropoda</taxon>
        <taxon>Hexapoda</taxon>
        <taxon>Insecta</taxon>
        <taxon>Pterygota</taxon>
        <taxon>Neoptera</taxon>
        <taxon>Endopterygota</taxon>
        <taxon>Lepidoptera</taxon>
        <taxon>Glossata</taxon>
        <taxon>Ditrysia</taxon>
        <taxon>Tineoidea</taxon>
        <taxon>Psychidae</taxon>
        <taxon>Oiketicinae</taxon>
        <taxon>Eumeta</taxon>
    </lineage>
</organism>
<dbReference type="GO" id="GO:0016773">
    <property type="term" value="F:phosphotransferase activity, alcohol group as acceptor"/>
    <property type="evidence" value="ECO:0007669"/>
    <property type="project" value="InterPro"/>
</dbReference>
<gene>
    <name evidence="5" type="primary">gk5</name>
    <name evidence="5" type="ORF">EVAR_70024_1</name>
</gene>
<proteinExistence type="inferred from homology"/>
<dbReference type="InterPro" id="IPR018483">
    <property type="entry name" value="Carb_kinase_FGGY_CS"/>
</dbReference>
<dbReference type="GO" id="GO:0006641">
    <property type="term" value="P:triglyceride metabolic process"/>
    <property type="evidence" value="ECO:0007669"/>
    <property type="project" value="TreeGrafter"/>
</dbReference>
<evidence type="ECO:0000259" key="4">
    <source>
        <dbReference type="Pfam" id="PF02782"/>
    </source>
</evidence>
<reference evidence="5 6" key="1">
    <citation type="journal article" date="2019" name="Commun. Biol.">
        <title>The bagworm genome reveals a unique fibroin gene that provides high tensile strength.</title>
        <authorList>
            <person name="Kono N."/>
            <person name="Nakamura H."/>
            <person name="Ohtoshi R."/>
            <person name="Tomita M."/>
            <person name="Numata K."/>
            <person name="Arakawa K."/>
        </authorList>
    </citation>
    <scope>NUCLEOTIDE SEQUENCE [LARGE SCALE GENOMIC DNA]</scope>
</reference>
<evidence type="ECO:0000256" key="3">
    <source>
        <dbReference type="ARBA" id="ARBA00022777"/>
    </source>
</evidence>
<dbReference type="PROSITE" id="PS00445">
    <property type="entry name" value="FGGY_KINASES_2"/>
    <property type="match status" value="1"/>
</dbReference>
<comment type="caution">
    <text evidence="5">The sequence shown here is derived from an EMBL/GenBank/DDBJ whole genome shotgun (WGS) entry which is preliminary data.</text>
</comment>
<dbReference type="SUPFAM" id="SSF53067">
    <property type="entry name" value="Actin-like ATPase domain"/>
    <property type="match status" value="1"/>
</dbReference>
<evidence type="ECO:0000313" key="6">
    <source>
        <dbReference type="Proteomes" id="UP000299102"/>
    </source>
</evidence>
<protein>
    <submittedName>
        <fullName evidence="5">Glycerol kinase 5</fullName>
    </submittedName>
</protein>
<keyword evidence="3 5" id="KW-0418">Kinase</keyword>
<dbReference type="InterPro" id="IPR043129">
    <property type="entry name" value="ATPase_NBD"/>
</dbReference>
<dbReference type="Pfam" id="PF02782">
    <property type="entry name" value="FGGY_C"/>
    <property type="match status" value="1"/>
</dbReference>
<evidence type="ECO:0000313" key="5">
    <source>
        <dbReference type="EMBL" id="GBP00524.1"/>
    </source>
</evidence>
<evidence type="ECO:0000256" key="1">
    <source>
        <dbReference type="ARBA" id="ARBA00009156"/>
    </source>
</evidence>
<dbReference type="PANTHER" id="PTHR10196:SF68">
    <property type="entry name" value="GLYCEROL KINASE 5-RELATED"/>
    <property type="match status" value="1"/>
</dbReference>
<dbReference type="FunFam" id="3.30.420.40:FF:000104">
    <property type="entry name" value="putative glycerol kinase 5"/>
    <property type="match status" value="1"/>
</dbReference>
<dbReference type="GO" id="GO:0005739">
    <property type="term" value="C:mitochondrion"/>
    <property type="evidence" value="ECO:0007669"/>
    <property type="project" value="TreeGrafter"/>
</dbReference>
<keyword evidence="6" id="KW-1185">Reference proteome</keyword>
<dbReference type="GO" id="GO:0046167">
    <property type="term" value="P:glycerol-3-phosphate biosynthetic process"/>
    <property type="evidence" value="ECO:0007669"/>
    <property type="project" value="TreeGrafter"/>
</dbReference>
<evidence type="ECO:0000256" key="2">
    <source>
        <dbReference type="ARBA" id="ARBA00022679"/>
    </source>
</evidence>
<dbReference type="PANTHER" id="PTHR10196">
    <property type="entry name" value="SUGAR KINASE"/>
    <property type="match status" value="1"/>
</dbReference>
<dbReference type="EMBL" id="BGZK01003367">
    <property type="protein sequence ID" value="GBP00524.1"/>
    <property type="molecule type" value="Genomic_DNA"/>
</dbReference>
<dbReference type="OrthoDB" id="6278781at2759"/>
<sequence length="334" mass="37047">MMNGQVTLRLLYEMQNNLRLKEALKAKLARFELLDSWILYKLRSGNDKDAQLEHIADITSCTATDFGPEWKNCNIPITSSVSDQAAALFGSQCFTKGDVKVTIGTGAFLDLITGERCYASLKGMYPLVAWQFDEPIFCVEGAAHDMGTVIDWGQNCGLFAEPSVSSRIAESVTDTNGVFFVPAFSGIGPINDHKAASGFIGITPSTKREHLIRALLESIVFRLVQLSETAEKETGQKLKILKLDGGVSRNNFVCQFLADASGIHVERASNPESSVMGATYAAGINMGLWKTFNDVIKFRDVECVFEPNRENFLVIRERMNTWLKAINRFGVWYS</sequence>
<name>A0A4C1SEQ9_EUMVA</name>
<keyword evidence="2" id="KW-0808">Transferase</keyword>
<dbReference type="Proteomes" id="UP000299102">
    <property type="component" value="Unassembled WGS sequence"/>
</dbReference>
<dbReference type="InterPro" id="IPR018485">
    <property type="entry name" value="FGGY_C"/>
</dbReference>
<dbReference type="GO" id="GO:0006071">
    <property type="term" value="P:glycerol metabolic process"/>
    <property type="evidence" value="ECO:0007669"/>
    <property type="project" value="TreeGrafter"/>
</dbReference>
<dbReference type="STRING" id="151549.A0A4C1SEQ9"/>
<accession>A0A4C1SEQ9</accession>
<feature type="domain" description="Carbohydrate kinase FGGY C-terminal" evidence="4">
    <location>
        <begin position="100"/>
        <end position="285"/>
    </location>
</feature>